<accession>A0A250V768</accession>
<dbReference type="EMBL" id="BDQI01000002">
    <property type="protein sequence ID" value="GAX50027.1"/>
    <property type="molecule type" value="Genomic_DNA"/>
</dbReference>
<evidence type="ECO:0000256" key="1">
    <source>
        <dbReference type="SAM" id="Phobius"/>
    </source>
</evidence>
<gene>
    <name evidence="2" type="ORF">SO3561_01520</name>
</gene>
<dbReference type="Proteomes" id="UP000217446">
    <property type="component" value="Unassembled WGS sequence"/>
</dbReference>
<proteinExistence type="predicted"/>
<feature type="transmembrane region" description="Helical" evidence="1">
    <location>
        <begin position="44"/>
        <end position="64"/>
    </location>
</feature>
<keyword evidence="1" id="KW-0812">Transmembrane</keyword>
<dbReference type="AlphaFoldDB" id="A0A250V768"/>
<keyword evidence="1" id="KW-0472">Membrane</keyword>
<reference evidence="3" key="1">
    <citation type="submission" date="2017-05" db="EMBL/GenBank/DDBJ databases">
        <title>Streptomyces olivochromogenes NBRC 3561 whole genome shotgun sequence.</title>
        <authorList>
            <person name="Dohra H."/>
            <person name="Kodani S."/>
        </authorList>
    </citation>
    <scope>NUCLEOTIDE SEQUENCE [LARGE SCALE GENOMIC DNA]</scope>
    <source>
        <strain evidence="3">NBRC 3561</strain>
    </source>
</reference>
<organism evidence="2 3">
    <name type="scientific">Streptomyces olivochromogenes</name>
    <dbReference type="NCBI Taxonomy" id="1963"/>
    <lineage>
        <taxon>Bacteria</taxon>
        <taxon>Bacillati</taxon>
        <taxon>Actinomycetota</taxon>
        <taxon>Actinomycetes</taxon>
        <taxon>Kitasatosporales</taxon>
        <taxon>Streptomycetaceae</taxon>
        <taxon>Streptomyces</taxon>
    </lineage>
</organism>
<comment type="caution">
    <text evidence="2">The sequence shown here is derived from an EMBL/GenBank/DDBJ whole genome shotgun (WGS) entry which is preliminary data.</text>
</comment>
<evidence type="ECO:0000313" key="3">
    <source>
        <dbReference type="Proteomes" id="UP000217446"/>
    </source>
</evidence>
<protein>
    <submittedName>
        <fullName evidence="2">Uncharacterized protein</fullName>
    </submittedName>
</protein>
<evidence type="ECO:0000313" key="2">
    <source>
        <dbReference type="EMBL" id="GAX50027.1"/>
    </source>
</evidence>
<dbReference type="RefSeq" id="WP_067369777.1">
    <property type="nucleotide sequence ID" value="NZ_BDQI01000002.1"/>
</dbReference>
<keyword evidence="1" id="KW-1133">Transmembrane helix</keyword>
<sequence length="294" mass="30934">MNPDKTPEELASRIASISISAPADRVDIDEVVRVGTRRRWRRRLAVAGVFACVVAVAGSVAVATQGDHGRSNTMATPSFRSAALTAEGLGGRWIAVRIDGRDVSSWRDVSGMPANVIIGADGAPNAWQVNRACGPLAGGSFTLHADGSFTAVSPPPQFQPCPMLTTPPPDLLDAVARTAYVAVDEPGDSAARTLRFLDSHHRLIALWREDTTTTSGAAVCKKALGRKSTSDGTFTTVERVRAKHLAATNAKPEDVLPDVPGGTVAVYCSTTETGSPVRYAVTADGHKVRLSPAK</sequence>
<name>A0A250V768_STROL</name>
<dbReference type="STRING" id="1963.AQJ27_18465"/>
<keyword evidence="3" id="KW-1185">Reference proteome</keyword>